<evidence type="ECO:0000313" key="3">
    <source>
        <dbReference type="Proteomes" id="UP000594464"/>
    </source>
</evidence>
<dbReference type="Proteomes" id="UP000594464">
    <property type="component" value="Chromosome"/>
</dbReference>
<proteinExistence type="predicted"/>
<feature type="region of interest" description="Disordered" evidence="1">
    <location>
        <begin position="100"/>
        <end position="130"/>
    </location>
</feature>
<dbReference type="EMBL" id="CP048620">
    <property type="protein sequence ID" value="QPJ65836.1"/>
    <property type="molecule type" value="Genomic_DNA"/>
</dbReference>
<feature type="compositionally biased region" description="Polar residues" evidence="1">
    <location>
        <begin position="121"/>
        <end position="130"/>
    </location>
</feature>
<protein>
    <submittedName>
        <fullName evidence="2">Uncharacterized protein</fullName>
    </submittedName>
</protein>
<evidence type="ECO:0000313" key="2">
    <source>
        <dbReference type="EMBL" id="QPJ65836.1"/>
    </source>
</evidence>
<evidence type="ECO:0000256" key="1">
    <source>
        <dbReference type="SAM" id="MobiDB-lite"/>
    </source>
</evidence>
<feature type="compositionally biased region" description="Polar residues" evidence="1">
    <location>
        <begin position="100"/>
        <end position="109"/>
    </location>
</feature>
<sequence>MGSRSQIFSTQSREQWLEWFREECLVDGLDGSLAEAFLDYLADRGLFAIASDEQWRWNSAGETTVSRDHLDKDMEKLGAANTMNALSYFIKDYKASVLPQSPADSSSARSHLFGSKKTRSKNSSSDLSNQQIVKKMESQLRPFLEQEKILTALFEGPRVAKDRARLLCNFVMKQIQHQVPRREWEQLSRRRHR</sequence>
<organism evidence="2 3">
    <name type="scientific">Candidatus Nitrohelix vancouverensis</name>
    <dbReference type="NCBI Taxonomy" id="2705534"/>
    <lineage>
        <taxon>Bacteria</taxon>
        <taxon>Pseudomonadati</taxon>
        <taxon>Nitrospinota/Tectimicrobiota group</taxon>
        <taxon>Nitrospinota</taxon>
        <taxon>Nitrospinia</taxon>
        <taxon>Nitrospinales</taxon>
        <taxon>Nitrospinaceae</taxon>
        <taxon>Candidatus Nitrohelix</taxon>
    </lineage>
</organism>
<dbReference type="KEGG" id="nva:G3M78_10705"/>
<reference evidence="3" key="1">
    <citation type="submission" date="2020-02" db="EMBL/GenBank/DDBJ databases">
        <title>Genomic and physiological characterization of two novel Nitrospinaceae genera.</title>
        <authorList>
            <person name="Mueller A.J."/>
            <person name="Jung M.-Y."/>
            <person name="Strachan C.R."/>
            <person name="Herbold C.W."/>
            <person name="Kirkegaard R.H."/>
            <person name="Daims H."/>
        </authorList>
    </citation>
    <scope>NUCLEOTIDE SEQUENCE [LARGE SCALE GENOMIC DNA]</scope>
</reference>
<accession>A0A7T0G410</accession>
<name>A0A7T0G410_9BACT</name>
<dbReference type="AlphaFoldDB" id="A0A7T0G410"/>
<gene>
    <name evidence="2" type="ORF">G3M78_10705</name>
</gene>